<dbReference type="PANTHER" id="PTHR45995">
    <property type="match status" value="1"/>
</dbReference>
<evidence type="ECO:0000256" key="6">
    <source>
        <dbReference type="RuleBase" id="RU363014"/>
    </source>
</evidence>
<dbReference type="GO" id="GO:0003677">
    <property type="term" value="F:DNA binding"/>
    <property type="evidence" value="ECO:0007669"/>
    <property type="project" value="InterPro"/>
</dbReference>
<comment type="catalytic activity">
    <reaction evidence="1 6">
        <text>[protein]-peptidylproline (omega=180) = [protein]-peptidylproline (omega=0)</text>
        <dbReference type="Rhea" id="RHEA:16237"/>
        <dbReference type="Rhea" id="RHEA-COMP:10747"/>
        <dbReference type="Rhea" id="RHEA-COMP:10748"/>
        <dbReference type="ChEBI" id="CHEBI:83833"/>
        <dbReference type="ChEBI" id="CHEBI:83834"/>
        <dbReference type="EC" id="5.2.1.8"/>
    </reaction>
</comment>
<reference evidence="8 9" key="1">
    <citation type="submission" date="2016-04" db="EMBL/GenBank/DDBJ databases">
        <title>The genome of Intoshia linei affirms orthonectids as highly simplified spiralians.</title>
        <authorList>
            <person name="Mikhailov K.V."/>
            <person name="Slusarev G.S."/>
            <person name="Nikitin M.A."/>
            <person name="Logacheva M.D."/>
            <person name="Penin A."/>
            <person name="Aleoshin V."/>
            <person name="Panchin Y.V."/>
        </authorList>
    </citation>
    <scope>NUCLEOTIDE SEQUENCE [LARGE SCALE GENOMIC DNA]</scope>
    <source>
        <strain evidence="8">Intl2013</strain>
        <tissue evidence="8">Whole animal</tissue>
    </source>
</reference>
<accession>A0A177AVJ4</accession>
<name>A0A177AVJ4_9BILA</name>
<gene>
    <name evidence="8" type="ORF">A3Q56_06235</name>
</gene>
<evidence type="ECO:0000256" key="3">
    <source>
        <dbReference type="ARBA" id="ARBA00023110"/>
    </source>
</evidence>
<dbReference type="Gene3D" id="3.10.50.40">
    <property type="match status" value="1"/>
</dbReference>
<evidence type="ECO:0000256" key="4">
    <source>
        <dbReference type="ARBA" id="ARBA00023235"/>
    </source>
</evidence>
<dbReference type="AlphaFoldDB" id="A0A177AVJ4"/>
<keyword evidence="9" id="KW-1185">Reference proteome</keyword>
<dbReference type="InterPro" id="IPR046357">
    <property type="entry name" value="PPIase_dom_sf"/>
</dbReference>
<keyword evidence="3 5" id="KW-0697">Rotamase</keyword>
<dbReference type="PROSITE" id="PS50198">
    <property type="entry name" value="PPIC_PPIASE_2"/>
    <property type="match status" value="1"/>
</dbReference>
<evidence type="ECO:0000313" key="8">
    <source>
        <dbReference type="EMBL" id="OAF66038.1"/>
    </source>
</evidence>
<proteinExistence type="inferred from homology"/>
<evidence type="ECO:0000256" key="1">
    <source>
        <dbReference type="ARBA" id="ARBA00000971"/>
    </source>
</evidence>
<dbReference type="EMBL" id="LWCA01001055">
    <property type="protein sequence ID" value="OAF66038.1"/>
    <property type="molecule type" value="Genomic_DNA"/>
</dbReference>
<dbReference type="GO" id="GO:0006364">
    <property type="term" value="P:rRNA processing"/>
    <property type="evidence" value="ECO:0007669"/>
    <property type="project" value="InterPro"/>
</dbReference>
<dbReference type="InterPro" id="IPR043323">
    <property type="entry name" value="PIN4"/>
</dbReference>
<comment type="caution">
    <text evidence="8">The sequence shown here is derived from an EMBL/GenBank/DDBJ whole genome shotgun (WGS) entry which is preliminary data.</text>
</comment>
<evidence type="ECO:0000313" key="9">
    <source>
        <dbReference type="Proteomes" id="UP000078046"/>
    </source>
</evidence>
<dbReference type="Pfam" id="PF13616">
    <property type="entry name" value="Rotamase_3"/>
    <property type="match status" value="1"/>
</dbReference>
<dbReference type="SUPFAM" id="SSF54534">
    <property type="entry name" value="FKBP-like"/>
    <property type="match status" value="1"/>
</dbReference>
<protein>
    <recommendedName>
        <fullName evidence="6">Peptidyl-prolyl cis-trans isomerase</fullName>
        <ecNumber evidence="6">5.2.1.8</ecNumber>
    </recommendedName>
</protein>
<evidence type="ECO:0000256" key="2">
    <source>
        <dbReference type="ARBA" id="ARBA00010242"/>
    </source>
</evidence>
<dbReference type="OrthoDB" id="1911748at2759"/>
<organism evidence="8 9">
    <name type="scientific">Intoshia linei</name>
    <dbReference type="NCBI Taxonomy" id="1819745"/>
    <lineage>
        <taxon>Eukaryota</taxon>
        <taxon>Metazoa</taxon>
        <taxon>Spiralia</taxon>
        <taxon>Lophotrochozoa</taxon>
        <taxon>Mesozoa</taxon>
        <taxon>Orthonectida</taxon>
        <taxon>Rhopaluridae</taxon>
        <taxon>Intoshia</taxon>
    </lineage>
</organism>
<keyword evidence="4 5" id="KW-0413">Isomerase</keyword>
<dbReference type="EC" id="5.2.1.8" evidence="6"/>
<comment type="similarity">
    <text evidence="2">Belongs to the PpiC/parvulin rotamase family. PIN4 subfamily.</text>
</comment>
<dbReference type="InterPro" id="IPR000297">
    <property type="entry name" value="PPIase_PpiC"/>
</dbReference>
<dbReference type="GO" id="GO:0003755">
    <property type="term" value="F:peptidyl-prolyl cis-trans isomerase activity"/>
    <property type="evidence" value="ECO:0007669"/>
    <property type="project" value="UniProtKB-UniRule"/>
</dbReference>
<sequence>MTKKIETLKKATKIKVRHILCEKQFKALKAEQALKNGKSFDSVAREFSEDKARRGGDLGWKARNELVGEFASIAFDLPTSNVNSPTTSDLVKTKFGYHIIMVEDRK</sequence>
<evidence type="ECO:0000259" key="7">
    <source>
        <dbReference type="PROSITE" id="PS50198"/>
    </source>
</evidence>
<feature type="domain" description="PpiC" evidence="7">
    <location>
        <begin position="11"/>
        <end position="104"/>
    </location>
</feature>
<evidence type="ECO:0000256" key="5">
    <source>
        <dbReference type="PROSITE-ProRule" id="PRU00278"/>
    </source>
</evidence>
<dbReference type="Proteomes" id="UP000078046">
    <property type="component" value="Unassembled WGS sequence"/>
</dbReference>